<organism evidence="2">
    <name type="scientific">Harpegnathos saltator</name>
    <name type="common">Jerdon's jumping ant</name>
    <dbReference type="NCBI Taxonomy" id="610380"/>
    <lineage>
        <taxon>Eukaryota</taxon>
        <taxon>Metazoa</taxon>
        <taxon>Ecdysozoa</taxon>
        <taxon>Arthropoda</taxon>
        <taxon>Hexapoda</taxon>
        <taxon>Insecta</taxon>
        <taxon>Pterygota</taxon>
        <taxon>Neoptera</taxon>
        <taxon>Endopterygota</taxon>
        <taxon>Hymenoptera</taxon>
        <taxon>Apocrita</taxon>
        <taxon>Aculeata</taxon>
        <taxon>Formicoidea</taxon>
        <taxon>Formicidae</taxon>
        <taxon>Ponerinae</taxon>
        <taxon>Ponerini</taxon>
        <taxon>Harpegnathos</taxon>
    </lineage>
</organism>
<dbReference type="AlphaFoldDB" id="E2BG53"/>
<dbReference type="Proteomes" id="UP000008237">
    <property type="component" value="Unassembled WGS sequence"/>
</dbReference>
<dbReference type="InterPro" id="IPR019321">
    <property type="entry name" value="Nucleoporin_Nup88"/>
</dbReference>
<sequence length="132" mass="15062">MSSSCTDLLRLNDKRLFRDIKTSLPTDVKETRNILEICDNVLYVWKADNCRVLTLNLAATRAEPGEDVFYQETLKLASSMYWASKTEADRYRTSNTLSEASKSANVRLMYSYTGTFISHSREVVYKNDGGLL</sequence>
<dbReference type="STRING" id="610380.E2BG53"/>
<keyword evidence="2" id="KW-1185">Reference proteome</keyword>
<protein>
    <submittedName>
        <fullName evidence="1">Uncharacterized protein</fullName>
    </submittedName>
</protein>
<evidence type="ECO:0000313" key="1">
    <source>
        <dbReference type="EMBL" id="EFN85321.1"/>
    </source>
</evidence>
<dbReference type="OrthoDB" id="341482at2759"/>
<proteinExistence type="predicted"/>
<accession>E2BG53</accession>
<dbReference type="EMBL" id="GL448115">
    <property type="protein sequence ID" value="EFN85321.1"/>
    <property type="molecule type" value="Genomic_DNA"/>
</dbReference>
<name>E2BG53_HARSA</name>
<evidence type="ECO:0000313" key="2">
    <source>
        <dbReference type="Proteomes" id="UP000008237"/>
    </source>
</evidence>
<dbReference type="InParanoid" id="E2BG53"/>
<reference evidence="1 2" key="1">
    <citation type="journal article" date="2010" name="Science">
        <title>Genomic comparison of the ants Camponotus floridanus and Harpegnathos saltator.</title>
        <authorList>
            <person name="Bonasio R."/>
            <person name="Zhang G."/>
            <person name="Ye C."/>
            <person name="Mutti N.S."/>
            <person name="Fang X."/>
            <person name="Qin N."/>
            <person name="Donahue G."/>
            <person name="Yang P."/>
            <person name="Li Q."/>
            <person name="Li C."/>
            <person name="Zhang P."/>
            <person name="Huang Z."/>
            <person name="Berger S.L."/>
            <person name="Reinberg D."/>
            <person name="Wang J."/>
            <person name="Liebig J."/>
        </authorList>
    </citation>
    <scope>NUCLEOTIDE SEQUENCE [LARGE SCALE GENOMIC DNA]</scope>
    <source>
        <strain evidence="1 2">R22 G/1</strain>
    </source>
</reference>
<gene>
    <name evidence="1" type="ORF">EAI_16005</name>
</gene>
<dbReference type="Pfam" id="PF10168">
    <property type="entry name" value="Nup88"/>
    <property type="match status" value="1"/>
</dbReference>